<proteinExistence type="predicted"/>
<gene>
    <name evidence="1" type="ORF">PLEPLA_LOCUS1176</name>
</gene>
<dbReference type="AlphaFoldDB" id="A0A9N7Y5E9"/>
<comment type="caution">
    <text evidence="1">The sequence shown here is derived from an EMBL/GenBank/DDBJ whole genome shotgun (WGS) entry which is preliminary data.</text>
</comment>
<dbReference type="Proteomes" id="UP001153269">
    <property type="component" value="Unassembled WGS sequence"/>
</dbReference>
<reference evidence="1" key="1">
    <citation type="submission" date="2020-03" db="EMBL/GenBank/DDBJ databases">
        <authorList>
            <person name="Weist P."/>
        </authorList>
    </citation>
    <scope>NUCLEOTIDE SEQUENCE</scope>
</reference>
<accession>A0A9N7Y5E9</accession>
<evidence type="ECO:0000313" key="1">
    <source>
        <dbReference type="EMBL" id="CAB1413476.1"/>
    </source>
</evidence>
<name>A0A9N7Y5E9_PLEPL</name>
<protein>
    <submittedName>
        <fullName evidence="1">Uncharacterized protein</fullName>
    </submittedName>
</protein>
<organism evidence="1 2">
    <name type="scientific">Pleuronectes platessa</name>
    <name type="common">European plaice</name>
    <dbReference type="NCBI Taxonomy" id="8262"/>
    <lineage>
        <taxon>Eukaryota</taxon>
        <taxon>Metazoa</taxon>
        <taxon>Chordata</taxon>
        <taxon>Craniata</taxon>
        <taxon>Vertebrata</taxon>
        <taxon>Euteleostomi</taxon>
        <taxon>Actinopterygii</taxon>
        <taxon>Neopterygii</taxon>
        <taxon>Teleostei</taxon>
        <taxon>Neoteleostei</taxon>
        <taxon>Acanthomorphata</taxon>
        <taxon>Carangaria</taxon>
        <taxon>Pleuronectiformes</taxon>
        <taxon>Pleuronectoidei</taxon>
        <taxon>Pleuronectidae</taxon>
        <taxon>Pleuronectes</taxon>
    </lineage>
</organism>
<evidence type="ECO:0000313" key="2">
    <source>
        <dbReference type="Proteomes" id="UP001153269"/>
    </source>
</evidence>
<sequence length="137" mass="15199">MHTSSRQVTDAEEKSLKLGCASCSLSQVTRWTTSAANYSTVSFDDHILERPLLADRPSPLHMDIDSSPDIQAEHSYSLSEDSAPQSPALSIKMDQESGRSLDIFRFLPSFCFLGKSTANQNCCRSSVWFFAMPAVSW</sequence>
<keyword evidence="2" id="KW-1185">Reference proteome</keyword>
<dbReference type="EMBL" id="CADEAL010000056">
    <property type="protein sequence ID" value="CAB1413476.1"/>
    <property type="molecule type" value="Genomic_DNA"/>
</dbReference>